<accession>A0ABY5FY19</accession>
<evidence type="ECO:0000313" key="1">
    <source>
        <dbReference type="EMBL" id="UTT63022.1"/>
    </source>
</evidence>
<keyword evidence="2" id="KW-1185">Reference proteome</keyword>
<dbReference type="EMBL" id="CP101497">
    <property type="protein sequence ID" value="UTT63022.1"/>
    <property type="molecule type" value="Genomic_DNA"/>
</dbReference>
<protein>
    <recommendedName>
        <fullName evidence="3">BNR repeat-containing family member</fullName>
    </recommendedName>
</protein>
<evidence type="ECO:0008006" key="3">
    <source>
        <dbReference type="Google" id="ProtNLM"/>
    </source>
</evidence>
<reference evidence="1" key="1">
    <citation type="submission" date="2022-07" db="EMBL/GenBank/DDBJ databases">
        <title>Taxonomic analysis of Microcella humidisoli nov. sp., isolated from riverside soil.</title>
        <authorList>
            <person name="Molina K.M."/>
            <person name="Kim S.B."/>
        </authorList>
    </citation>
    <scope>NUCLEOTIDE SEQUENCE</scope>
    <source>
        <strain evidence="1">MMS21-STM10</strain>
    </source>
</reference>
<dbReference type="RefSeq" id="WP_255160155.1">
    <property type="nucleotide sequence ID" value="NZ_CP101497.1"/>
</dbReference>
<proteinExistence type="predicted"/>
<sequence length="446" mass="48222">MPSTPLERPSAAARRAAVMTRGRAGVALAAALALTAGLLAMADARPAEAARHPACAIVPDGIYSSWVNPLAAADGGYWWIGSISRDGTNAVSRVDCATGVVDRVALGGPERADDHNATAIAIDPDEPQLLAVYSTHAARTHARFRWVDRQTLVASEEQRIEFGAPTTYAQLLQTDDTLTLIVRAGQNWKYVRSTDWGATWSEPATLTSGETVRGMYLLARPGHADDRHLVSLAHYAHPTAPDWRSVGTATLDLSTGEIALVDGTVIGSLDEPGGPALLPGEFDQVVVPTGTTRVRLHDVGRVNGAPAVVYAAWKGTDTAHYRYKIWNGSRWTSGTWGQLTGRPFGYTYATRYVGGAAFIDGGLITSRQTPTTSTSGSWTITYWRCTWGAGCRATSTFTTTRSAGRMVRPYVVYSDTERLVMIQQMSRYAWFTDYRADLLVRTRPAG</sequence>
<dbReference type="InterPro" id="IPR036278">
    <property type="entry name" value="Sialidase_sf"/>
</dbReference>
<organism evidence="1 2">
    <name type="scientific">Microcella humidisoli</name>
    <dbReference type="NCBI Taxonomy" id="2963406"/>
    <lineage>
        <taxon>Bacteria</taxon>
        <taxon>Bacillati</taxon>
        <taxon>Actinomycetota</taxon>
        <taxon>Actinomycetes</taxon>
        <taxon>Micrococcales</taxon>
        <taxon>Microbacteriaceae</taxon>
        <taxon>Microcella</taxon>
    </lineage>
</organism>
<dbReference type="SUPFAM" id="SSF50939">
    <property type="entry name" value="Sialidases"/>
    <property type="match status" value="1"/>
</dbReference>
<dbReference type="Proteomes" id="UP001060039">
    <property type="component" value="Chromosome"/>
</dbReference>
<gene>
    <name evidence="1" type="ORF">NNL39_02625</name>
</gene>
<name>A0ABY5FY19_9MICO</name>
<evidence type="ECO:0000313" key="2">
    <source>
        <dbReference type="Proteomes" id="UP001060039"/>
    </source>
</evidence>